<dbReference type="GO" id="GO:0004519">
    <property type="term" value="F:endonuclease activity"/>
    <property type="evidence" value="ECO:0007669"/>
    <property type="project" value="UniProtKB-KW"/>
</dbReference>
<dbReference type="InterPro" id="IPR036691">
    <property type="entry name" value="Endo/exonu/phosph_ase_sf"/>
</dbReference>
<reference evidence="4" key="1">
    <citation type="submission" date="2018-11" db="EMBL/GenBank/DDBJ databases">
        <title>Shewanella sp. M2.</title>
        <authorList>
            <person name="Hwang Y.J."/>
            <person name="Hwang C.Y."/>
        </authorList>
    </citation>
    <scope>NUCLEOTIDE SEQUENCE [LARGE SCALE GENOMIC DNA]</scope>
    <source>
        <strain evidence="4">LMG 19866</strain>
    </source>
</reference>
<dbReference type="OrthoDB" id="9793162at2"/>
<feature type="domain" description="Endonuclease/exonuclease/phosphatase" evidence="2">
    <location>
        <begin position="110"/>
        <end position="315"/>
    </location>
</feature>
<evidence type="ECO:0000313" key="3">
    <source>
        <dbReference type="EMBL" id="AZG72937.1"/>
    </source>
</evidence>
<dbReference type="EMBL" id="CP034015">
    <property type="protein sequence ID" value="AZG72937.1"/>
    <property type="molecule type" value="Genomic_DNA"/>
</dbReference>
<keyword evidence="1" id="KW-0472">Membrane</keyword>
<gene>
    <name evidence="3" type="ORF">EGC82_09275</name>
</gene>
<dbReference type="KEGG" id="slj:EGC82_09275"/>
<evidence type="ECO:0000256" key="1">
    <source>
        <dbReference type="SAM" id="Phobius"/>
    </source>
</evidence>
<keyword evidence="3" id="KW-0269">Exonuclease</keyword>
<dbReference type="Proteomes" id="UP000278035">
    <property type="component" value="Chromosome"/>
</dbReference>
<dbReference type="AlphaFoldDB" id="A0A3G8LTY7"/>
<feature type="transmembrane region" description="Helical" evidence="1">
    <location>
        <begin position="49"/>
        <end position="72"/>
    </location>
</feature>
<keyword evidence="4" id="KW-1185">Reference proteome</keyword>
<keyword evidence="3" id="KW-0540">Nuclease</keyword>
<name>A0A3G8LTY7_9GAMM</name>
<keyword evidence="1" id="KW-1133">Transmembrane helix</keyword>
<keyword evidence="3" id="KW-0378">Hydrolase</keyword>
<keyword evidence="1" id="KW-0812">Transmembrane</keyword>
<evidence type="ECO:0000259" key="2">
    <source>
        <dbReference type="Pfam" id="PF03372"/>
    </source>
</evidence>
<proteinExistence type="predicted"/>
<dbReference type="Pfam" id="PF03372">
    <property type="entry name" value="Exo_endo_phos"/>
    <property type="match status" value="1"/>
</dbReference>
<keyword evidence="3" id="KW-0255">Endonuclease</keyword>
<sequence length="327" mass="36720">MTSIHLLIHTKLQHNVEILCSNLSRYFLIAIFRSKPAQNTILQPKHKCLVRWCSLVIVISVMATVVVVPMFVHFATEPQVINNEQALFTAQCVTAIPKTTLDIDGQLAVASWNIYKQQNSGWQTLLSQLADQNQLLLLQEVKLSDEFQQWRQQSQHKLAMVQAFRQGDTPLGVMNLSEVSASQSCGYLTSEPIIQFPKSSLLSYFPLSNGETLLVANLHSINFEYALDSYAEQLQQLLPALRAHKGPIIFGGDLNTWRQARLSMLSQITMVLGLKAVTPDDDTRSTVMGYPIDHIYYRGLTLQSARVITTETSDHHPLLAQFKVGDS</sequence>
<evidence type="ECO:0000313" key="4">
    <source>
        <dbReference type="Proteomes" id="UP000278035"/>
    </source>
</evidence>
<dbReference type="NCBIfam" id="NF003840">
    <property type="entry name" value="PRK05421.1-2"/>
    <property type="match status" value="1"/>
</dbReference>
<dbReference type="InterPro" id="IPR005135">
    <property type="entry name" value="Endo/exonuclease/phosphatase"/>
</dbReference>
<dbReference type="NCBIfam" id="NF003842">
    <property type="entry name" value="PRK05421.1-4"/>
    <property type="match status" value="1"/>
</dbReference>
<dbReference type="RefSeq" id="WP_124730500.1">
    <property type="nucleotide sequence ID" value="NZ_CBCSKC010000079.1"/>
</dbReference>
<protein>
    <submittedName>
        <fullName evidence="3">Endonuclease/exonuclease/phosphatase family protein</fullName>
    </submittedName>
</protein>
<accession>A0A3G8LTY7</accession>
<organism evidence="3 4">
    <name type="scientific">Shewanella livingstonensis</name>
    <dbReference type="NCBI Taxonomy" id="150120"/>
    <lineage>
        <taxon>Bacteria</taxon>
        <taxon>Pseudomonadati</taxon>
        <taxon>Pseudomonadota</taxon>
        <taxon>Gammaproteobacteria</taxon>
        <taxon>Alteromonadales</taxon>
        <taxon>Shewanellaceae</taxon>
        <taxon>Shewanella</taxon>
    </lineage>
</organism>
<dbReference type="GO" id="GO:0004527">
    <property type="term" value="F:exonuclease activity"/>
    <property type="evidence" value="ECO:0007669"/>
    <property type="project" value="UniProtKB-KW"/>
</dbReference>
<dbReference type="Gene3D" id="3.60.10.10">
    <property type="entry name" value="Endonuclease/exonuclease/phosphatase"/>
    <property type="match status" value="1"/>
</dbReference>
<dbReference type="SUPFAM" id="SSF56219">
    <property type="entry name" value="DNase I-like"/>
    <property type="match status" value="1"/>
</dbReference>